<proteinExistence type="predicted"/>
<evidence type="ECO:0000256" key="1">
    <source>
        <dbReference type="SAM" id="Phobius"/>
    </source>
</evidence>
<gene>
    <name evidence="2" type="ORF">Fcan01_26516</name>
</gene>
<dbReference type="Proteomes" id="UP000198287">
    <property type="component" value="Unassembled WGS sequence"/>
</dbReference>
<organism evidence="2 3">
    <name type="scientific">Folsomia candida</name>
    <name type="common">Springtail</name>
    <dbReference type="NCBI Taxonomy" id="158441"/>
    <lineage>
        <taxon>Eukaryota</taxon>
        <taxon>Metazoa</taxon>
        <taxon>Ecdysozoa</taxon>
        <taxon>Arthropoda</taxon>
        <taxon>Hexapoda</taxon>
        <taxon>Collembola</taxon>
        <taxon>Entomobryomorpha</taxon>
        <taxon>Isotomoidea</taxon>
        <taxon>Isotomidae</taxon>
        <taxon>Proisotominae</taxon>
        <taxon>Folsomia</taxon>
    </lineage>
</organism>
<dbReference type="AlphaFoldDB" id="A0A226D1F5"/>
<evidence type="ECO:0000313" key="3">
    <source>
        <dbReference type="Proteomes" id="UP000198287"/>
    </source>
</evidence>
<keyword evidence="3" id="KW-1185">Reference proteome</keyword>
<name>A0A226D1F5_FOLCA</name>
<keyword evidence="1" id="KW-1133">Transmembrane helix</keyword>
<protein>
    <submittedName>
        <fullName evidence="2">Uncharacterized protein</fullName>
    </submittedName>
</protein>
<evidence type="ECO:0000313" key="2">
    <source>
        <dbReference type="EMBL" id="OXA38694.1"/>
    </source>
</evidence>
<dbReference type="EMBL" id="LNIX01000044">
    <property type="protein sequence ID" value="OXA38694.1"/>
    <property type="molecule type" value="Genomic_DNA"/>
</dbReference>
<sequence>MFSSTFGSKLYSQENALVSQFVADQPEINSAKGAWEVIPIEHSNIVFPTGEALIKSRLLFDYNQNQFRLPIHLPWVYRLDNFDCEDLRYFLSTGSHCLPYFGPLQALRGRLNFTFYSNRHLTNLFAEFGVYEQTENFSVVSGKKLHLQENIDYYVLYCQKNPTLLSLKISKNHKIRWVLRYCSNISGSVATFQNTLTWLGLLCMVAMIVMSSTYDAIITTDITKPVQKYVIKNIRELLAEFGYKLYTREDKKYSTRWQLSIRKDLPNLENHIWVGEIPAKQIQHNEFSAAAIFADHLGFQPSPKIVPEVLYFLKTKYSNVTCNIVKEIFYKRNVIWYFKYFGSEGFYRNLQWLSSNGLFLLYAGLWTFKSEETARNHPANDPESTGALENLFVAFQLYLLFGGFAILGFSLEMAFYKGRYQFKIVVILLRFRIILHKVLNWDYCCCGYIKNLI</sequence>
<feature type="transmembrane region" description="Helical" evidence="1">
    <location>
        <begin position="391"/>
        <end position="411"/>
    </location>
</feature>
<accession>A0A226D1F5</accession>
<keyword evidence="1" id="KW-0472">Membrane</keyword>
<reference evidence="2 3" key="1">
    <citation type="submission" date="2015-12" db="EMBL/GenBank/DDBJ databases">
        <title>The genome of Folsomia candida.</title>
        <authorList>
            <person name="Faddeeva A."/>
            <person name="Derks M.F."/>
            <person name="Anvar Y."/>
            <person name="Smit S."/>
            <person name="Van Straalen N."/>
            <person name="Roelofs D."/>
        </authorList>
    </citation>
    <scope>NUCLEOTIDE SEQUENCE [LARGE SCALE GENOMIC DNA]</scope>
    <source>
        <strain evidence="2 3">VU population</strain>
        <tissue evidence="2">Whole body</tissue>
    </source>
</reference>
<keyword evidence="1" id="KW-0812">Transmembrane</keyword>
<comment type="caution">
    <text evidence="2">The sequence shown here is derived from an EMBL/GenBank/DDBJ whole genome shotgun (WGS) entry which is preliminary data.</text>
</comment>